<accession>A0ABD8B1Z6</accession>
<dbReference type="GeneID" id="93480050"/>
<organism evidence="1 2">
    <name type="scientific">Paenibacillus amylolyticus</name>
    <dbReference type="NCBI Taxonomy" id="1451"/>
    <lineage>
        <taxon>Bacteria</taxon>
        <taxon>Bacillati</taxon>
        <taxon>Bacillota</taxon>
        <taxon>Bacilli</taxon>
        <taxon>Bacillales</taxon>
        <taxon>Paenibacillaceae</taxon>
        <taxon>Paenibacillus</taxon>
    </lineage>
</organism>
<sequence length="104" mass="12190">MKITGLNNIEKQLKKISENVKKQVEGPVRFDEMFNTTFMNENTDFGNINDFFENSPFEMKSQLDLENINERELDDYVAANTKFKLWSEMKQAAGVIYVKNKLNK</sequence>
<proteinExistence type="predicted"/>
<dbReference type="RefSeq" id="WP_338709050.1">
    <property type="nucleotide sequence ID" value="NZ_CP145893.1"/>
</dbReference>
<evidence type="ECO:0008006" key="3">
    <source>
        <dbReference type="Google" id="ProtNLM"/>
    </source>
</evidence>
<evidence type="ECO:0000313" key="2">
    <source>
        <dbReference type="Proteomes" id="UP001364764"/>
    </source>
</evidence>
<dbReference type="EMBL" id="CP145893">
    <property type="protein sequence ID" value="WWP23870.1"/>
    <property type="molecule type" value="Genomic_DNA"/>
</dbReference>
<keyword evidence="1" id="KW-0614">Plasmid</keyword>
<dbReference type="AlphaFoldDB" id="A0ABD8B1Z6"/>
<gene>
    <name evidence="1" type="ORF">V6668_31255</name>
</gene>
<evidence type="ECO:0000313" key="1">
    <source>
        <dbReference type="EMBL" id="WWP23870.1"/>
    </source>
</evidence>
<name>A0ABD8B1Z6_PAEAM</name>
<protein>
    <recommendedName>
        <fullName evidence="3">Phage protein</fullName>
    </recommendedName>
</protein>
<reference evidence="1 2" key="1">
    <citation type="submission" date="2024-02" db="EMBL/GenBank/DDBJ databases">
        <title>Complete sequences of two Paenibacillus sp. strains and one Lysinibacillus strain isolated from the environment on STAA medium highlight biotechnological potential.</title>
        <authorList>
            <person name="Attere S.A."/>
            <person name="Piche L.C."/>
            <person name="Intertaglia L."/>
            <person name="Lami R."/>
            <person name="Charette S.J."/>
            <person name="Vincent A.T."/>
        </authorList>
    </citation>
    <scope>NUCLEOTIDE SEQUENCE [LARGE SCALE GENOMIC DNA]</scope>
    <source>
        <strain evidence="1 2">Y5S-7</strain>
        <plasmid evidence="1 2">pY5S7-1</plasmid>
    </source>
</reference>
<geneLocation type="plasmid" evidence="1 2">
    <name>pY5S7-1</name>
</geneLocation>
<dbReference type="Proteomes" id="UP001364764">
    <property type="component" value="Plasmid pY5S7-1"/>
</dbReference>